<feature type="binding site" evidence="7">
    <location>
        <position position="83"/>
    </location>
    <ligand>
        <name>Mg(2+)</name>
        <dbReference type="ChEBI" id="CHEBI:18420"/>
        <label>2</label>
    </ligand>
</feature>
<comment type="caution">
    <text evidence="7">Lacks conserved residue(s) required for the propagation of feature annotation.</text>
</comment>
<comment type="caution">
    <text evidence="10">The sequence shown here is derived from an EMBL/GenBank/DDBJ whole genome shotgun (WGS) entry which is preliminary data.</text>
</comment>
<dbReference type="GO" id="GO:0006094">
    <property type="term" value="P:gluconeogenesis"/>
    <property type="evidence" value="ECO:0007669"/>
    <property type="project" value="UniProtKB-UniRule"/>
</dbReference>
<dbReference type="HAMAP" id="MF_01855">
    <property type="entry name" value="FBPase_class1"/>
    <property type="match status" value="1"/>
</dbReference>
<organism evidence="10 11">
    <name type="scientific">Halopelagius fulvigenes</name>
    <dbReference type="NCBI Taxonomy" id="1198324"/>
    <lineage>
        <taxon>Archaea</taxon>
        <taxon>Methanobacteriati</taxon>
        <taxon>Methanobacteriota</taxon>
        <taxon>Stenosarchaea group</taxon>
        <taxon>Halobacteria</taxon>
        <taxon>Halobacteriales</taxon>
        <taxon>Haloferacaceae</taxon>
    </lineage>
</organism>
<feature type="binding site" evidence="7">
    <location>
        <position position="226"/>
    </location>
    <ligand>
        <name>Mg(2+)</name>
        <dbReference type="ChEBI" id="CHEBI:18420"/>
        <label>2</label>
    </ligand>
</feature>
<evidence type="ECO:0000256" key="6">
    <source>
        <dbReference type="ARBA" id="ARBA00024331"/>
    </source>
</evidence>
<comment type="catalytic activity">
    <reaction evidence="7">
        <text>beta-D-fructose 1,6-bisphosphate + H2O = beta-D-fructose 6-phosphate + phosphate</text>
        <dbReference type="Rhea" id="RHEA:11064"/>
        <dbReference type="ChEBI" id="CHEBI:15377"/>
        <dbReference type="ChEBI" id="CHEBI:32966"/>
        <dbReference type="ChEBI" id="CHEBI:43474"/>
        <dbReference type="ChEBI" id="CHEBI:57634"/>
        <dbReference type="EC" id="3.1.3.11"/>
    </reaction>
</comment>
<dbReference type="RefSeq" id="WP_379695127.1">
    <property type="nucleotide sequence ID" value="NZ_JBHSXH010000011.1"/>
</dbReference>
<keyword evidence="5 7" id="KW-0119">Carbohydrate metabolism</keyword>
<sequence>MDSTDWLIESIAEATGTVRTHLHDHRNKTGATNPTGDEQIDADDWVDGVFYDALTGTDAVGAYASEERSDVVDVGEGYGVSIDPLDGSSNLLSNSVTGTILGVYDAPLPARGRDLVAAVLVLYGSYTTATVATDDGVTRYVLSDGEAVDSEPVSLPDDPDIYGYAGNRRELSDELLSTLDELGKAYKLRYSGAMVADAAQLLTHGGVLTYPSRDSAPSGDLRLQYESNPVAYIVERAGGASSDGSQSILDVSPTELHQSVPTVLGSPELVERVAAIDSSS</sequence>
<dbReference type="PRINTS" id="PR01958">
    <property type="entry name" value="S17BPHPHTASE"/>
</dbReference>
<gene>
    <name evidence="7" type="primary">fbp</name>
    <name evidence="10" type="ORF">ACFQEV_09220</name>
</gene>
<feature type="binding site" evidence="7">
    <location>
        <position position="85"/>
    </location>
    <ligand>
        <name>Mg(2+)</name>
        <dbReference type="ChEBI" id="CHEBI:18420"/>
        <label>1</label>
    </ligand>
</feature>
<keyword evidence="2 7" id="KW-0479">Metal-binding</keyword>
<comment type="cofactor">
    <cofactor evidence="7">
        <name>Mg(2+)</name>
        <dbReference type="ChEBI" id="CHEBI:18420"/>
    </cofactor>
    <text evidence="7">Binds 2 magnesium ions per subunit.</text>
</comment>
<evidence type="ECO:0000313" key="11">
    <source>
        <dbReference type="Proteomes" id="UP001596408"/>
    </source>
</evidence>
<evidence type="ECO:0000256" key="5">
    <source>
        <dbReference type="ARBA" id="ARBA00023277"/>
    </source>
</evidence>
<name>A0ABD5TX25_9EURY</name>
<evidence type="ECO:0000256" key="3">
    <source>
        <dbReference type="ARBA" id="ARBA00022801"/>
    </source>
</evidence>
<feature type="binding site" evidence="7">
    <location>
        <position position="190"/>
    </location>
    <ligand>
        <name>substrate</name>
    </ligand>
</feature>
<dbReference type="PANTHER" id="PTHR11556:SF35">
    <property type="entry name" value="SEDOHEPTULOSE-1,7-BISPHOSPHATASE, CHLOROPLASTIC"/>
    <property type="match status" value="1"/>
</dbReference>
<dbReference type="EC" id="3.1.3.11" evidence="7"/>
<dbReference type="SUPFAM" id="SSF56655">
    <property type="entry name" value="Carbohydrate phosphatase"/>
    <property type="match status" value="1"/>
</dbReference>
<evidence type="ECO:0000313" key="10">
    <source>
        <dbReference type="EMBL" id="MFC6825172.1"/>
    </source>
</evidence>
<keyword evidence="3 7" id="KW-0378">Hydrolase</keyword>
<evidence type="ECO:0000259" key="9">
    <source>
        <dbReference type="Pfam" id="PF18913"/>
    </source>
</evidence>
<dbReference type="Gene3D" id="3.40.190.80">
    <property type="match status" value="1"/>
</dbReference>
<dbReference type="EMBL" id="JBHSXH010000011">
    <property type="protein sequence ID" value="MFC6825172.1"/>
    <property type="molecule type" value="Genomic_DNA"/>
</dbReference>
<keyword evidence="11" id="KW-1185">Reference proteome</keyword>
<dbReference type="GO" id="GO:0000287">
    <property type="term" value="F:magnesium ion binding"/>
    <property type="evidence" value="ECO:0007669"/>
    <property type="project" value="UniProtKB-UniRule"/>
</dbReference>
<feature type="binding site" evidence="7">
    <location>
        <begin position="86"/>
        <end position="89"/>
    </location>
    <ligand>
        <name>substrate</name>
    </ligand>
</feature>
<comment type="subcellular location">
    <subcellularLocation>
        <location evidence="7">Cytoplasm</location>
    </subcellularLocation>
</comment>
<keyword evidence="4 7" id="KW-0460">Magnesium</keyword>
<evidence type="ECO:0000259" key="8">
    <source>
        <dbReference type="Pfam" id="PF00316"/>
    </source>
</evidence>
<comment type="pathway">
    <text evidence="6">Carbohydrate biosynthesis.</text>
</comment>
<comment type="subunit">
    <text evidence="7">Homotetramer.</text>
</comment>
<dbReference type="PIRSF" id="PIRSF000904">
    <property type="entry name" value="FBPtase_SBPase"/>
    <property type="match status" value="1"/>
</dbReference>
<comment type="similarity">
    <text evidence="1 7">Belongs to the FBPase class 1 family.</text>
</comment>
<keyword evidence="7" id="KW-0963">Cytoplasm</keyword>
<feature type="binding site" evidence="7">
    <location>
        <position position="66"/>
    </location>
    <ligand>
        <name>Mg(2+)</name>
        <dbReference type="ChEBI" id="CHEBI:18420"/>
        <label>1</label>
    </ligand>
</feature>
<feature type="binding site" evidence="7">
    <location>
        <position position="86"/>
    </location>
    <ligand>
        <name>Mg(2+)</name>
        <dbReference type="ChEBI" id="CHEBI:18420"/>
        <label>2</label>
    </ligand>
</feature>
<feature type="domain" description="Fructose-1-6-bisphosphatase class 1 C-terminal" evidence="9">
    <location>
        <begin position="156"/>
        <end position="276"/>
    </location>
</feature>
<evidence type="ECO:0000256" key="7">
    <source>
        <dbReference type="HAMAP-Rule" id="MF_01855"/>
    </source>
</evidence>
<dbReference type="Pfam" id="PF00316">
    <property type="entry name" value="FBPase"/>
    <property type="match status" value="1"/>
</dbReference>
<evidence type="ECO:0000256" key="2">
    <source>
        <dbReference type="ARBA" id="ARBA00022723"/>
    </source>
</evidence>
<evidence type="ECO:0000256" key="1">
    <source>
        <dbReference type="ARBA" id="ARBA00010941"/>
    </source>
</evidence>
<dbReference type="Gene3D" id="3.30.540.10">
    <property type="entry name" value="Fructose-1,6-Bisphosphatase, subunit A, domain 1"/>
    <property type="match status" value="1"/>
</dbReference>
<dbReference type="GO" id="GO:0005737">
    <property type="term" value="C:cytoplasm"/>
    <property type="evidence" value="ECO:0007669"/>
    <property type="project" value="UniProtKB-SubCell"/>
</dbReference>
<dbReference type="Proteomes" id="UP001596408">
    <property type="component" value="Unassembled WGS sequence"/>
</dbReference>
<feature type="domain" description="Fructose-1-6-bisphosphatase class I N-terminal" evidence="8">
    <location>
        <begin position="24"/>
        <end position="143"/>
    </location>
</feature>
<dbReference type="InterPro" id="IPR033391">
    <property type="entry name" value="FBPase_N"/>
</dbReference>
<dbReference type="InterPro" id="IPR000146">
    <property type="entry name" value="FBPase_class-1"/>
</dbReference>
<accession>A0ABD5TX25</accession>
<reference evidence="10 11" key="1">
    <citation type="journal article" date="2019" name="Int. J. Syst. Evol. Microbiol.">
        <title>The Global Catalogue of Microorganisms (GCM) 10K type strain sequencing project: providing services to taxonomists for standard genome sequencing and annotation.</title>
        <authorList>
            <consortium name="The Broad Institute Genomics Platform"/>
            <consortium name="The Broad Institute Genome Sequencing Center for Infectious Disease"/>
            <person name="Wu L."/>
            <person name="Ma J."/>
        </authorList>
    </citation>
    <scope>NUCLEOTIDE SEQUENCE [LARGE SCALE GENOMIC DNA]</scope>
    <source>
        <strain evidence="10 11">YIM 94188</strain>
    </source>
</reference>
<dbReference type="Pfam" id="PF18913">
    <property type="entry name" value="FBPase_C"/>
    <property type="match status" value="1"/>
</dbReference>
<protein>
    <recommendedName>
        <fullName evidence="7">Fructose-1,6-bisphosphatase class 1</fullName>
        <shortName evidence="7">FBPase class 1</shortName>
        <ecNumber evidence="7">3.1.3.11</ecNumber>
    </recommendedName>
    <alternativeName>
        <fullName evidence="7">D-fructose-1,6-bisphosphate 1-phosphohydrolase class 1</fullName>
    </alternativeName>
</protein>
<evidence type="ECO:0000256" key="4">
    <source>
        <dbReference type="ARBA" id="ARBA00022842"/>
    </source>
</evidence>
<proteinExistence type="inferred from homology"/>
<dbReference type="InterPro" id="IPR023079">
    <property type="entry name" value="SBPase"/>
</dbReference>
<dbReference type="GO" id="GO:0042132">
    <property type="term" value="F:fructose 1,6-bisphosphate 1-phosphatase activity"/>
    <property type="evidence" value="ECO:0007669"/>
    <property type="project" value="UniProtKB-UniRule"/>
</dbReference>
<feature type="binding site" evidence="7">
    <location>
        <position position="83"/>
    </location>
    <ligand>
        <name>Mg(2+)</name>
        <dbReference type="ChEBI" id="CHEBI:18420"/>
        <label>1</label>
    </ligand>
</feature>
<dbReference type="InterPro" id="IPR044015">
    <property type="entry name" value="FBPase_C_dom"/>
</dbReference>
<dbReference type="PANTHER" id="PTHR11556">
    <property type="entry name" value="FRUCTOSE-1,6-BISPHOSPHATASE-RELATED"/>
    <property type="match status" value="1"/>
</dbReference>
<dbReference type="AlphaFoldDB" id="A0ABD5TX25"/>